<accession>A0A2J6Q4D5</accession>
<evidence type="ECO:0000313" key="2">
    <source>
        <dbReference type="Proteomes" id="UP000235672"/>
    </source>
</evidence>
<dbReference type="AlphaFoldDB" id="A0A2J6Q4D5"/>
<sequence>MQGLVGAGDHFQLECRFIATVNNRNCPEIPFAFLLPLQTSMSPCASRYHSISMQCNRHLSARFSASSSIPSTYVTHCQMAFGRCLGHRRLITSGTSCIFARCPPPPLPPQAGQMTPFTTPTSLQVEHSVIFCFERAFDRVKGSWKEDRLQKSQIVLDNHPRNFGYLVQVPCDLVSDPTLTEKTPVQLGSNCFSG</sequence>
<dbReference type="Proteomes" id="UP000235672">
    <property type="component" value="Unassembled WGS sequence"/>
</dbReference>
<evidence type="ECO:0000313" key="1">
    <source>
        <dbReference type="EMBL" id="PMD21106.1"/>
    </source>
</evidence>
<dbReference type="EMBL" id="KZ613482">
    <property type="protein sequence ID" value="PMD21106.1"/>
    <property type="molecule type" value="Genomic_DNA"/>
</dbReference>
<organism evidence="1 2">
    <name type="scientific">Hyaloscypha hepaticicola</name>
    <dbReference type="NCBI Taxonomy" id="2082293"/>
    <lineage>
        <taxon>Eukaryota</taxon>
        <taxon>Fungi</taxon>
        <taxon>Dikarya</taxon>
        <taxon>Ascomycota</taxon>
        <taxon>Pezizomycotina</taxon>
        <taxon>Leotiomycetes</taxon>
        <taxon>Helotiales</taxon>
        <taxon>Hyaloscyphaceae</taxon>
        <taxon>Hyaloscypha</taxon>
    </lineage>
</organism>
<reference evidence="1 2" key="1">
    <citation type="submission" date="2016-05" db="EMBL/GenBank/DDBJ databases">
        <title>A degradative enzymes factory behind the ericoid mycorrhizal symbiosis.</title>
        <authorList>
            <consortium name="DOE Joint Genome Institute"/>
            <person name="Martino E."/>
            <person name="Morin E."/>
            <person name="Grelet G."/>
            <person name="Kuo A."/>
            <person name="Kohler A."/>
            <person name="Daghino S."/>
            <person name="Barry K."/>
            <person name="Choi C."/>
            <person name="Cichocki N."/>
            <person name="Clum A."/>
            <person name="Copeland A."/>
            <person name="Hainaut M."/>
            <person name="Haridas S."/>
            <person name="Labutti K."/>
            <person name="Lindquist E."/>
            <person name="Lipzen A."/>
            <person name="Khouja H.-R."/>
            <person name="Murat C."/>
            <person name="Ohm R."/>
            <person name="Olson A."/>
            <person name="Spatafora J."/>
            <person name="Veneault-Fourrey C."/>
            <person name="Henrissat B."/>
            <person name="Grigoriev I."/>
            <person name="Martin F."/>
            <person name="Perotto S."/>
        </authorList>
    </citation>
    <scope>NUCLEOTIDE SEQUENCE [LARGE SCALE GENOMIC DNA]</scope>
    <source>
        <strain evidence="1 2">UAMH 7357</strain>
    </source>
</reference>
<name>A0A2J6Q4D5_9HELO</name>
<keyword evidence="2" id="KW-1185">Reference proteome</keyword>
<protein>
    <submittedName>
        <fullName evidence="1">Uncharacterized protein</fullName>
    </submittedName>
</protein>
<proteinExistence type="predicted"/>
<gene>
    <name evidence="1" type="ORF">NA56DRAFT_132048</name>
</gene>